<dbReference type="AlphaFoldDB" id="A0A4S3KRE8"/>
<dbReference type="Gene3D" id="3.30.460.10">
    <property type="entry name" value="Beta Polymerase, domain 2"/>
    <property type="match status" value="1"/>
</dbReference>
<name>A0A4S3KRE8_9GAMM</name>
<dbReference type="GO" id="GO:0016779">
    <property type="term" value="F:nucleotidyltransferase activity"/>
    <property type="evidence" value="ECO:0007669"/>
    <property type="project" value="InterPro"/>
</dbReference>
<dbReference type="SUPFAM" id="SSF81301">
    <property type="entry name" value="Nucleotidyltransferase"/>
    <property type="match status" value="1"/>
</dbReference>
<dbReference type="STRING" id="993689.GCA_002077135_02048"/>
<accession>A0A4S3KRE8</accession>
<dbReference type="CDD" id="cd05403">
    <property type="entry name" value="NT_KNTase_like"/>
    <property type="match status" value="1"/>
</dbReference>
<dbReference type="InterPro" id="IPR002934">
    <property type="entry name" value="Polymerase_NTP_transf_dom"/>
</dbReference>
<evidence type="ECO:0000313" key="2">
    <source>
        <dbReference type="EMBL" id="THD11028.1"/>
    </source>
</evidence>
<feature type="domain" description="Polymerase nucleotidyl transferase" evidence="1">
    <location>
        <begin position="15"/>
        <end position="81"/>
    </location>
</feature>
<dbReference type="RefSeq" id="WP_081127323.1">
    <property type="nucleotide sequence ID" value="NZ_JALNYQ010000001.1"/>
</dbReference>
<dbReference type="Pfam" id="PF01909">
    <property type="entry name" value="NTP_transf_2"/>
    <property type="match status" value="1"/>
</dbReference>
<gene>
    <name evidence="2" type="ORF">B1806_05720</name>
</gene>
<dbReference type="EMBL" id="MWQO01000017">
    <property type="protein sequence ID" value="THD11028.1"/>
    <property type="molecule type" value="Genomic_DNA"/>
</dbReference>
<dbReference type="Proteomes" id="UP000307749">
    <property type="component" value="Unassembled WGS sequence"/>
</dbReference>
<organism evidence="2 3">
    <name type="scientific">Metallibacterium scheffleri</name>
    <dbReference type="NCBI Taxonomy" id="993689"/>
    <lineage>
        <taxon>Bacteria</taxon>
        <taxon>Pseudomonadati</taxon>
        <taxon>Pseudomonadota</taxon>
        <taxon>Gammaproteobacteria</taxon>
        <taxon>Lysobacterales</taxon>
        <taxon>Rhodanobacteraceae</taxon>
        <taxon>Metallibacterium</taxon>
    </lineage>
</organism>
<dbReference type="OrthoDB" id="14556at2"/>
<protein>
    <submittedName>
        <fullName evidence="2">DNA polymerase III subunit beta</fullName>
    </submittedName>
</protein>
<sequence>MRLDAHHIAAIKQLAVEQFGAGARVRLFGSRVDDAARGGDVDLLVELDTPVTEPGLASARFSVRVSRAMYGRKVDVVLAAPNLMRLPIHDVALRDGVLL</sequence>
<proteinExistence type="predicted"/>
<reference evidence="2 3" key="1">
    <citation type="submission" date="2017-02" db="EMBL/GenBank/DDBJ databases">
        <title>Whole genome sequencing of Metallibacterium scheffleri DSM 24874 (T).</title>
        <authorList>
            <person name="Kumar S."/>
            <person name="Patil P."/>
            <person name="Patil P.B."/>
        </authorList>
    </citation>
    <scope>NUCLEOTIDE SEQUENCE [LARGE SCALE GENOMIC DNA]</scope>
    <source>
        <strain evidence="2 3">DSM 24874</strain>
    </source>
</reference>
<keyword evidence="3" id="KW-1185">Reference proteome</keyword>
<evidence type="ECO:0000259" key="1">
    <source>
        <dbReference type="Pfam" id="PF01909"/>
    </source>
</evidence>
<dbReference type="InterPro" id="IPR043519">
    <property type="entry name" value="NT_sf"/>
</dbReference>
<comment type="caution">
    <text evidence="2">The sequence shown here is derived from an EMBL/GenBank/DDBJ whole genome shotgun (WGS) entry which is preliminary data.</text>
</comment>
<evidence type="ECO:0000313" key="3">
    <source>
        <dbReference type="Proteomes" id="UP000307749"/>
    </source>
</evidence>